<sequence>MLVHTCLRAHPSRPYFVAQCSGNYATLYSTSAPYKRRKGPSIGGHRPPLRFSGHHEVEGYKIQCNFSSDGSLWASEDANGHIVTYRTTGNRGLEDSFHLYKQRAGCICAEFNP</sequence>
<dbReference type="VEuPathDB" id="FungiDB:PPTG_23619"/>
<dbReference type="PANTHER" id="PTHR44566:SF1">
    <property type="entry name" value="WD REPEAT-CONTAINING PROTEIN 25"/>
    <property type="match status" value="1"/>
</dbReference>
<name>W2MW67_PHYNI</name>
<dbReference type="Gene3D" id="2.130.10.10">
    <property type="entry name" value="YVTN repeat-like/Quinoprotein amine dehydrogenase"/>
    <property type="match status" value="1"/>
</dbReference>
<evidence type="ECO:0000313" key="1">
    <source>
        <dbReference type="EMBL" id="ETM39714.1"/>
    </source>
</evidence>
<gene>
    <name evidence="1" type="ORF">L914_14149</name>
</gene>
<dbReference type="PANTHER" id="PTHR44566">
    <property type="entry name" value="TRANSDUCIN/WD40 REPEAT-LIKE SUPERFAMILY PROTEIN"/>
    <property type="match status" value="1"/>
</dbReference>
<dbReference type="InterPro" id="IPR015943">
    <property type="entry name" value="WD40/YVTN_repeat-like_dom_sf"/>
</dbReference>
<dbReference type="AlphaFoldDB" id="W2MW67"/>
<organism evidence="1">
    <name type="scientific">Phytophthora nicotianae</name>
    <name type="common">Potato buckeye rot agent</name>
    <name type="synonym">Phytophthora parasitica</name>
    <dbReference type="NCBI Taxonomy" id="4792"/>
    <lineage>
        <taxon>Eukaryota</taxon>
        <taxon>Sar</taxon>
        <taxon>Stramenopiles</taxon>
        <taxon>Oomycota</taxon>
        <taxon>Peronosporomycetes</taxon>
        <taxon>Peronosporales</taxon>
        <taxon>Peronosporaceae</taxon>
        <taxon>Phytophthora</taxon>
    </lineage>
</organism>
<protein>
    <submittedName>
        <fullName evidence="1">Uncharacterized protein</fullName>
    </submittedName>
</protein>
<dbReference type="InterPro" id="IPR053053">
    <property type="entry name" value="WD_repeat_protein"/>
</dbReference>
<dbReference type="EMBL" id="KI694475">
    <property type="protein sequence ID" value="ETM39714.1"/>
    <property type="molecule type" value="Genomic_DNA"/>
</dbReference>
<proteinExistence type="predicted"/>
<reference evidence="1" key="1">
    <citation type="submission" date="2013-11" db="EMBL/GenBank/DDBJ databases">
        <title>The Genome Sequence of Phytophthora parasitica IAC_01/95.</title>
        <authorList>
            <consortium name="The Broad Institute Genomics Platform"/>
            <person name="Russ C."/>
            <person name="Tyler B."/>
            <person name="Panabieres F."/>
            <person name="Shan W."/>
            <person name="Tripathy S."/>
            <person name="Grunwald N."/>
            <person name="Machado M."/>
            <person name="Johnson C.S."/>
            <person name="Arredondo F."/>
            <person name="Hong C."/>
            <person name="Coffey M."/>
            <person name="Young S.K."/>
            <person name="Zeng Q."/>
            <person name="Gargeya S."/>
            <person name="Fitzgerald M."/>
            <person name="Abouelleil A."/>
            <person name="Alvarado L."/>
            <person name="Chapman S.B."/>
            <person name="Gainer-Dewar J."/>
            <person name="Goldberg J."/>
            <person name="Griggs A."/>
            <person name="Gujja S."/>
            <person name="Hansen M."/>
            <person name="Howarth C."/>
            <person name="Imamovic A."/>
            <person name="Ireland A."/>
            <person name="Larimer J."/>
            <person name="McCowan C."/>
            <person name="Murphy C."/>
            <person name="Pearson M."/>
            <person name="Poon T.W."/>
            <person name="Priest M."/>
            <person name="Roberts A."/>
            <person name="Saif S."/>
            <person name="Shea T."/>
            <person name="Sykes S."/>
            <person name="Wortman J."/>
            <person name="Nusbaum C."/>
            <person name="Birren B."/>
        </authorList>
    </citation>
    <scope>NUCLEOTIDE SEQUENCE [LARGE SCALE GENOMIC DNA]</scope>
    <source>
        <strain evidence="1">IAC_01/95</strain>
    </source>
</reference>
<accession>W2MW67</accession>
<dbReference type="Proteomes" id="UP000054532">
    <property type="component" value="Unassembled WGS sequence"/>
</dbReference>